<dbReference type="Proteomes" id="UP001314263">
    <property type="component" value="Unassembled WGS sequence"/>
</dbReference>
<name>A0AAV1ILZ8_9CHLO</name>
<dbReference type="Gene3D" id="3.30.460.10">
    <property type="entry name" value="Beta Polymerase, domain 2"/>
    <property type="match status" value="1"/>
</dbReference>
<dbReference type="Pfam" id="PF02824">
    <property type="entry name" value="TGS"/>
    <property type="match status" value="1"/>
</dbReference>
<dbReference type="PROSITE" id="PS51671">
    <property type="entry name" value="ACT"/>
    <property type="match status" value="1"/>
</dbReference>
<dbReference type="SUPFAM" id="SSF81271">
    <property type="entry name" value="TGS-like"/>
    <property type="match status" value="1"/>
</dbReference>
<dbReference type="FunFam" id="3.10.20.30:FF:000002">
    <property type="entry name" value="GTP pyrophosphokinase (RelA/SpoT)"/>
    <property type="match status" value="1"/>
</dbReference>
<accession>A0AAV1ILZ8</accession>
<evidence type="ECO:0000313" key="8">
    <source>
        <dbReference type="Proteomes" id="UP001314263"/>
    </source>
</evidence>
<feature type="domain" description="TGS" evidence="6">
    <location>
        <begin position="615"/>
        <end position="677"/>
    </location>
</feature>
<dbReference type="SMART" id="SM00471">
    <property type="entry name" value="HDc"/>
    <property type="match status" value="1"/>
</dbReference>
<evidence type="ECO:0000259" key="5">
    <source>
        <dbReference type="PROSITE" id="PS51671"/>
    </source>
</evidence>
<proteinExistence type="inferred from homology"/>
<dbReference type="InterPro" id="IPR045865">
    <property type="entry name" value="ACT-like_dom_sf"/>
</dbReference>
<comment type="caution">
    <text evidence="7">The sequence shown here is derived from an EMBL/GenBank/DDBJ whole genome shotgun (WGS) entry which is preliminary data.</text>
</comment>
<dbReference type="SMART" id="SM00954">
    <property type="entry name" value="RelA_SpoT"/>
    <property type="match status" value="1"/>
</dbReference>
<dbReference type="InterPro" id="IPR004095">
    <property type="entry name" value="TGS"/>
</dbReference>
<protein>
    <recommendedName>
        <fullName evidence="2">Putative GTP diphosphokinase RSH1, chloroplastic</fullName>
    </recommendedName>
    <alternativeName>
        <fullName evidence="3">RelA/SpoT homolog 1</fullName>
    </alternativeName>
    <alternativeName>
        <fullName evidence="4">ppGpp synthetase RSH1</fullName>
    </alternativeName>
</protein>
<dbReference type="Pfam" id="PF13328">
    <property type="entry name" value="HD_4"/>
    <property type="match status" value="1"/>
</dbReference>
<dbReference type="SUPFAM" id="SSF81301">
    <property type="entry name" value="Nucleotidyltransferase"/>
    <property type="match status" value="1"/>
</dbReference>
<dbReference type="InterPro" id="IPR012676">
    <property type="entry name" value="TGS-like"/>
</dbReference>
<dbReference type="InterPro" id="IPR003607">
    <property type="entry name" value="HD/PDEase_dom"/>
</dbReference>
<sequence length="838" mass="92088">MPLADQLLAERQSSHGFAASSRSPDPTRMELKRRWRLARQRRVHLQQECRAQQQFGPSDLVAVAKTLTTKLQGSVQIDTSNIPASTSLQPGDYSCYQNLPREKITDKFLWGRLEPMLGYLSAEQKSKVLEGLNLAFDSHSGQFRKSGEPFITHPVEVTRILAELKMDPESLIAGLLHDTVEDTENVKFEEIEFCFGKAVRQIVEGETRFSKIGAISESASRAELAALDLKQLFLAMTEEVRIIVVKLADRLHNMRTLGSMPAHKQQKIAKETLLVFAPLARLLGLYSIKEELEALSFMYSDPEAYAAVQRRLDALAKQQGDVVLSAQKALEEKLEGDAFLQGRVEKVAVGAHQKNVYSVHRKIVERGMDIEDLQDVAQLRVIVTMRDGHDSNLYGTGSQLCYHIMGLVHTMWAPIPGAVKDYIATPKTNGYQSLHTTVLPLGAQKLFPLEVQIRTSEMHRLAQYGIAGENWTAAKKPSDKRDTDKLPAGFSPPRNALSAVNGMLRRLMTLGELNLYNYSGGMPALYGSREVNGKECRVNGTALGKAEKVNGVPYKVAGISRDLVQAGRYGGMKLDQQVMTRRINWLTSIRDWQSEFVNSLSAREFVDCITDDLLGRGVFVFTPSGQVMRLPKGATVVDFAYHVHTDVGNQMFGAKVNGKAVHAGHALANAEVVEVLTYDGVPTPGSIARHQEWSAYAQTKTARHKLSKFLKDHAHLLEAKQAASASAAPSAEAASANGVSSTAYREDQTLNLIINCLDRPGLLAEIAQIIAGYGHNIKTYSGRGDSGSGNFTMQYQLEGDPERAAALCEAVGRMPSVLSWSLGCSLPDCNAFPSPVSA</sequence>
<evidence type="ECO:0000256" key="4">
    <source>
        <dbReference type="ARBA" id="ARBA00082153"/>
    </source>
</evidence>
<evidence type="ECO:0000256" key="3">
    <source>
        <dbReference type="ARBA" id="ARBA00075768"/>
    </source>
</evidence>
<dbReference type="CDD" id="cd02116">
    <property type="entry name" value="ACT"/>
    <property type="match status" value="1"/>
</dbReference>
<dbReference type="InterPro" id="IPR002912">
    <property type="entry name" value="ACT_dom"/>
</dbReference>
<dbReference type="PROSITE" id="PS51880">
    <property type="entry name" value="TGS"/>
    <property type="match status" value="1"/>
</dbReference>
<dbReference type="EMBL" id="CAUYUE010000017">
    <property type="protein sequence ID" value="CAK0787656.1"/>
    <property type="molecule type" value="Genomic_DNA"/>
</dbReference>
<evidence type="ECO:0000256" key="2">
    <source>
        <dbReference type="ARBA" id="ARBA00070102"/>
    </source>
</evidence>
<dbReference type="PANTHER" id="PTHR43061">
    <property type="entry name" value="GTP DIPHOSPHOKINASE RSH1, CHLOROPLASTIC-RELATED"/>
    <property type="match status" value="1"/>
</dbReference>
<dbReference type="Gene3D" id="3.30.70.260">
    <property type="match status" value="1"/>
</dbReference>
<dbReference type="GO" id="GO:0015969">
    <property type="term" value="P:guanosine tetraphosphate metabolic process"/>
    <property type="evidence" value="ECO:0007669"/>
    <property type="project" value="InterPro"/>
</dbReference>
<gene>
    <name evidence="7" type="ORF">CVIRNUC_010878</name>
</gene>
<organism evidence="7 8">
    <name type="scientific">Coccomyxa viridis</name>
    <dbReference type="NCBI Taxonomy" id="1274662"/>
    <lineage>
        <taxon>Eukaryota</taxon>
        <taxon>Viridiplantae</taxon>
        <taxon>Chlorophyta</taxon>
        <taxon>core chlorophytes</taxon>
        <taxon>Trebouxiophyceae</taxon>
        <taxon>Trebouxiophyceae incertae sedis</taxon>
        <taxon>Coccomyxaceae</taxon>
        <taxon>Coccomyxa</taxon>
    </lineage>
</organism>
<dbReference type="SUPFAM" id="SSF109604">
    <property type="entry name" value="HD-domain/PDEase-like"/>
    <property type="match status" value="1"/>
</dbReference>
<dbReference type="InterPro" id="IPR012675">
    <property type="entry name" value="Beta-grasp_dom_sf"/>
</dbReference>
<reference evidence="7 8" key="1">
    <citation type="submission" date="2023-10" db="EMBL/GenBank/DDBJ databases">
        <authorList>
            <person name="Maclean D."/>
            <person name="Macfadyen A."/>
        </authorList>
    </citation>
    <scope>NUCLEOTIDE SEQUENCE [LARGE SCALE GENOMIC DNA]</scope>
</reference>
<dbReference type="AlphaFoldDB" id="A0AAV1ILZ8"/>
<evidence type="ECO:0000313" key="7">
    <source>
        <dbReference type="EMBL" id="CAK0787656.1"/>
    </source>
</evidence>
<dbReference type="Pfam" id="PF04607">
    <property type="entry name" value="RelA_SpoT"/>
    <property type="match status" value="1"/>
</dbReference>
<dbReference type="InterPro" id="IPR043519">
    <property type="entry name" value="NT_sf"/>
</dbReference>
<dbReference type="InterPro" id="IPR007685">
    <property type="entry name" value="RelA_SpoT"/>
</dbReference>
<dbReference type="InterPro" id="IPR033655">
    <property type="entry name" value="TGS_RelA/SpoT"/>
</dbReference>
<dbReference type="Gene3D" id="3.10.20.30">
    <property type="match status" value="1"/>
</dbReference>
<keyword evidence="8" id="KW-1185">Reference proteome</keyword>
<dbReference type="CDD" id="cd05399">
    <property type="entry name" value="NT_Rel-Spo_like"/>
    <property type="match status" value="1"/>
</dbReference>
<feature type="domain" description="ACT" evidence="5">
    <location>
        <begin position="751"/>
        <end position="826"/>
    </location>
</feature>
<dbReference type="PANTHER" id="PTHR43061:SF1">
    <property type="entry name" value="GTP DIPHOSPHOKINASE RSH1, CHLOROPLASTIC-RELATED"/>
    <property type="match status" value="1"/>
</dbReference>
<comment type="similarity">
    <text evidence="1">Belongs to the RelA/SpoT family.</text>
</comment>
<dbReference type="FunFam" id="1.10.3210.10:FF:000001">
    <property type="entry name" value="GTP pyrophosphokinase RelA"/>
    <property type="match status" value="1"/>
</dbReference>
<evidence type="ECO:0000256" key="1">
    <source>
        <dbReference type="ARBA" id="ARBA00007476"/>
    </source>
</evidence>
<evidence type="ECO:0000259" key="6">
    <source>
        <dbReference type="PROSITE" id="PS51880"/>
    </source>
</evidence>
<dbReference type="Gene3D" id="1.10.3210.10">
    <property type="entry name" value="Hypothetical protein af1432"/>
    <property type="match status" value="1"/>
</dbReference>
<dbReference type="SUPFAM" id="SSF55021">
    <property type="entry name" value="ACT-like"/>
    <property type="match status" value="1"/>
</dbReference>
<dbReference type="CDD" id="cd01668">
    <property type="entry name" value="TGS_RSH"/>
    <property type="match status" value="1"/>
</dbReference>
<dbReference type="CDD" id="cd00077">
    <property type="entry name" value="HDc"/>
    <property type="match status" value="1"/>
</dbReference>